<evidence type="ECO:0000313" key="1">
    <source>
        <dbReference type="EMBL" id="TDC07810.1"/>
    </source>
</evidence>
<comment type="caution">
    <text evidence="1">The sequence shown here is derived from an EMBL/GenBank/DDBJ whole genome shotgun (WGS) entry which is preliminary data.</text>
</comment>
<dbReference type="AlphaFoldDB" id="A0A4R4NJF9"/>
<name>A0A4R4NJF9_9ACTN</name>
<keyword evidence="2" id="KW-1185">Reference proteome</keyword>
<dbReference type="RefSeq" id="WP_131943867.1">
    <property type="nucleotide sequence ID" value="NZ_BAAAMX010000050.1"/>
</dbReference>
<dbReference type="EMBL" id="SMJW01000232">
    <property type="protein sequence ID" value="TDC07810.1"/>
    <property type="molecule type" value="Genomic_DNA"/>
</dbReference>
<gene>
    <name evidence="1" type="ORF">E1284_31850</name>
</gene>
<reference evidence="1 2" key="1">
    <citation type="submission" date="2019-03" db="EMBL/GenBank/DDBJ databases">
        <title>Draft genome sequences of novel Actinobacteria.</title>
        <authorList>
            <person name="Sahin N."/>
            <person name="Ay H."/>
            <person name="Saygin H."/>
        </authorList>
    </citation>
    <scope>NUCLEOTIDE SEQUENCE [LARGE SCALE GENOMIC DNA]</scope>
    <source>
        <strain evidence="1 2">DSM 45347</strain>
    </source>
</reference>
<proteinExistence type="predicted"/>
<accession>A0A4R4NJF9</accession>
<sequence>MTYREQDHPQPSDLQDRDAHEVQRRLAALGAHMRGRRLDTDLNDGSLSVAVPGKPEVDTITCRPRPSDGDRYWYWNGKKQPIAQAEPEHIPDAGARIAADLHAQQQS</sequence>
<dbReference type="Proteomes" id="UP000295431">
    <property type="component" value="Unassembled WGS sequence"/>
</dbReference>
<evidence type="ECO:0000313" key="2">
    <source>
        <dbReference type="Proteomes" id="UP000295431"/>
    </source>
</evidence>
<organism evidence="1 2">
    <name type="scientific">Actinomadura bangladeshensis</name>
    <dbReference type="NCBI Taxonomy" id="453573"/>
    <lineage>
        <taxon>Bacteria</taxon>
        <taxon>Bacillati</taxon>
        <taxon>Actinomycetota</taxon>
        <taxon>Actinomycetes</taxon>
        <taxon>Streptosporangiales</taxon>
        <taxon>Thermomonosporaceae</taxon>
        <taxon>Actinomadura</taxon>
    </lineage>
</organism>
<protein>
    <submittedName>
        <fullName evidence="1">Uncharacterized protein</fullName>
    </submittedName>
</protein>
<dbReference type="OrthoDB" id="3478678at2"/>